<dbReference type="PANTHER" id="PTHR42901">
    <property type="entry name" value="ALCOHOL DEHYDROGENASE"/>
    <property type="match status" value="1"/>
</dbReference>
<dbReference type="SUPFAM" id="SSF51735">
    <property type="entry name" value="NAD(P)-binding Rossmann-fold domains"/>
    <property type="match status" value="1"/>
</dbReference>
<proteinExistence type="inferred from homology"/>
<gene>
    <name evidence="3" type="ORF">ASPGLDRAFT_844212</name>
</gene>
<evidence type="ECO:0000256" key="2">
    <source>
        <dbReference type="ARBA" id="ARBA00023002"/>
    </source>
</evidence>
<evidence type="ECO:0000313" key="3">
    <source>
        <dbReference type="EMBL" id="OJJ80485.1"/>
    </source>
</evidence>
<dbReference type="GO" id="GO:0016491">
    <property type="term" value="F:oxidoreductase activity"/>
    <property type="evidence" value="ECO:0007669"/>
    <property type="project" value="UniProtKB-KW"/>
</dbReference>
<keyword evidence="2" id="KW-0560">Oxidoreductase</keyword>
<dbReference type="VEuPathDB" id="FungiDB:ASPGLDRAFT_844212"/>
<dbReference type="Gene3D" id="3.40.50.720">
    <property type="entry name" value="NAD(P)-binding Rossmann-like Domain"/>
    <property type="match status" value="1"/>
</dbReference>
<evidence type="ECO:0000256" key="1">
    <source>
        <dbReference type="ARBA" id="ARBA00006484"/>
    </source>
</evidence>
<evidence type="ECO:0008006" key="5">
    <source>
        <dbReference type="Google" id="ProtNLM"/>
    </source>
</evidence>
<reference evidence="4" key="1">
    <citation type="journal article" date="2017" name="Genome Biol.">
        <title>Comparative genomics reveals high biological diversity and specific adaptations in the industrially and medically important fungal genus Aspergillus.</title>
        <authorList>
            <person name="de Vries R.P."/>
            <person name="Riley R."/>
            <person name="Wiebenga A."/>
            <person name="Aguilar-Osorio G."/>
            <person name="Amillis S."/>
            <person name="Uchima C.A."/>
            <person name="Anderluh G."/>
            <person name="Asadollahi M."/>
            <person name="Askin M."/>
            <person name="Barry K."/>
            <person name="Battaglia E."/>
            <person name="Bayram O."/>
            <person name="Benocci T."/>
            <person name="Braus-Stromeyer S.A."/>
            <person name="Caldana C."/>
            <person name="Canovas D."/>
            <person name="Cerqueira G.C."/>
            <person name="Chen F."/>
            <person name="Chen W."/>
            <person name="Choi C."/>
            <person name="Clum A."/>
            <person name="Dos Santos R.A."/>
            <person name="Damasio A.R."/>
            <person name="Diallinas G."/>
            <person name="Emri T."/>
            <person name="Fekete E."/>
            <person name="Flipphi M."/>
            <person name="Freyberg S."/>
            <person name="Gallo A."/>
            <person name="Gournas C."/>
            <person name="Habgood R."/>
            <person name="Hainaut M."/>
            <person name="Harispe M.L."/>
            <person name="Henrissat B."/>
            <person name="Hilden K.S."/>
            <person name="Hope R."/>
            <person name="Hossain A."/>
            <person name="Karabika E."/>
            <person name="Karaffa L."/>
            <person name="Karanyi Z."/>
            <person name="Krasevec N."/>
            <person name="Kuo A."/>
            <person name="Kusch H."/>
            <person name="LaButti K."/>
            <person name="Lagendijk E.L."/>
            <person name="Lapidus A."/>
            <person name="Levasseur A."/>
            <person name="Lindquist E."/>
            <person name="Lipzen A."/>
            <person name="Logrieco A.F."/>
            <person name="MacCabe A."/>
            <person name="Maekelae M.R."/>
            <person name="Malavazi I."/>
            <person name="Melin P."/>
            <person name="Meyer V."/>
            <person name="Mielnichuk N."/>
            <person name="Miskei M."/>
            <person name="Molnar A.P."/>
            <person name="Mule G."/>
            <person name="Ngan C.Y."/>
            <person name="Orejas M."/>
            <person name="Orosz E."/>
            <person name="Ouedraogo J.P."/>
            <person name="Overkamp K.M."/>
            <person name="Park H.-S."/>
            <person name="Perrone G."/>
            <person name="Piumi F."/>
            <person name="Punt P.J."/>
            <person name="Ram A.F."/>
            <person name="Ramon A."/>
            <person name="Rauscher S."/>
            <person name="Record E."/>
            <person name="Riano-Pachon D.M."/>
            <person name="Robert V."/>
            <person name="Roehrig J."/>
            <person name="Ruller R."/>
            <person name="Salamov A."/>
            <person name="Salih N.S."/>
            <person name="Samson R.A."/>
            <person name="Sandor E."/>
            <person name="Sanguinetti M."/>
            <person name="Schuetze T."/>
            <person name="Sepcic K."/>
            <person name="Shelest E."/>
            <person name="Sherlock G."/>
            <person name="Sophianopoulou V."/>
            <person name="Squina F.M."/>
            <person name="Sun H."/>
            <person name="Susca A."/>
            <person name="Todd R.B."/>
            <person name="Tsang A."/>
            <person name="Unkles S.E."/>
            <person name="van de Wiele N."/>
            <person name="van Rossen-Uffink D."/>
            <person name="Oliveira J.V."/>
            <person name="Vesth T.C."/>
            <person name="Visser J."/>
            <person name="Yu J.-H."/>
            <person name="Zhou M."/>
            <person name="Andersen M.R."/>
            <person name="Archer D.B."/>
            <person name="Baker S.E."/>
            <person name="Benoit I."/>
            <person name="Brakhage A.A."/>
            <person name="Braus G.H."/>
            <person name="Fischer R."/>
            <person name="Frisvad J.C."/>
            <person name="Goldman G.H."/>
            <person name="Houbraken J."/>
            <person name="Oakley B."/>
            <person name="Pocsi I."/>
            <person name="Scazzocchio C."/>
            <person name="Seiboth B."/>
            <person name="vanKuyk P.A."/>
            <person name="Wortman J."/>
            <person name="Dyer P.S."/>
            <person name="Grigoriev I.V."/>
        </authorList>
    </citation>
    <scope>NUCLEOTIDE SEQUENCE [LARGE SCALE GENOMIC DNA]</scope>
    <source>
        <strain evidence="4">CBS 516.65</strain>
    </source>
</reference>
<dbReference type="EMBL" id="KV878910">
    <property type="protein sequence ID" value="OJJ80485.1"/>
    <property type="molecule type" value="Genomic_DNA"/>
</dbReference>
<protein>
    <recommendedName>
        <fullName evidence="5">Ketoreductase (KR) domain-containing protein</fullName>
    </recommendedName>
</protein>
<dbReference type="Pfam" id="PF00106">
    <property type="entry name" value="adh_short"/>
    <property type="match status" value="1"/>
</dbReference>
<accession>A0A1L9V9D9</accession>
<sequence>MFFLPQKHTAVYSATDPEGSLKDASKGKVVIVAGAGRGIGKAMAHTFAATGVRGLVLISRTKAQLEQTGSEIRTAYPECVVRAFALNISQPDAVREVFEQSASTFGQADVLLANAGTAGIVFACITSVTRCVFSVKHGRSSDQ</sequence>
<evidence type="ECO:0000313" key="4">
    <source>
        <dbReference type="Proteomes" id="UP000184300"/>
    </source>
</evidence>
<comment type="similarity">
    <text evidence="1">Belongs to the short-chain dehydrogenases/reductases (SDR) family.</text>
</comment>
<dbReference type="InterPro" id="IPR002347">
    <property type="entry name" value="SDR_fam"/>
</dbReference>
<dbReference type="InterPro" id="IPR036291">
    <property type="entry name" value="NAD(P)-bd_dom_sf"/>
</dbReference>
<organism evidence="3 4">
    <name type="scientific">Aspergillus glaucus CBS 516.65</name>
    <dbReference type="NCBI Taxonomy" id="1160497"/>
    <lineage>
        <taxon>Eukaryota</taxon>
        <taxon>Fungi</taxon>
        <taxon>Dikarya</taxon>
        <taxon>Ascomycota</taxon>
        <taxon>Pezizomycotina</taxon>
        <taxon>Eurotiomycetes</taxon>
        <taxon>Eurotiomycetidae</taxon>
        <taxon>Eurotiales</taxon>
        <taxon>Aspergillaceae</taxon>
        <taxon>Aspergillus</taxon>
        <taxon>Aspergillus subgen. Aspergillus</taxon>
    </lineage>
</organism>
<dbReference type="STRING" id="1160497.A0A1L9V9D9"/>
<dbReference type="PANTHER" id="PTHR42901:SF1">
    <property type="entry name" value="ALCOHOL DEHYDROGENASE"/>
    <property type="match status" value="1"/>
</dbReference>
<dbReference type="Proteomes" id="UP000184300">
    <property type="component" value="Unassembled WGS sequence"/>
</dbReference>
<dbReference type="OrthoDB" id="1933717at2759"/>
<dbReference type="PRINTS" id="PR00081">
    <property type="entry name" value="GDHRDH"/>
</dbReference>
<dbReference type="GeneID" id="34466536"/>
<dbReference type="AlphaFoldDB" id="A0A1L9V9D9"/>
<name>A0A1L9V9D9_ASPGL</name>
<keyword evidence="4" id="KW-1185">Reference proteome</keyword>
<dbReference type="RefSeq" id="XP_022397183.1">
    <property type="nucleotide sequence ID" value="XM_022550276.1"/>
</dbReference>